<keyword evidence="11" id="KW-1185">Reference proteome</keyword>
<proteinExistence type="inferred from homology"/>
<feature type="domain" description="Trichome birefringence-like N-terminal" evidence="9">
    <location>
        <begin position="70"/>
        <end position="123"/>
    </location>
</feature>
<evidence type="ECO:0000256" key="2">
    <source>
        <dbReference type="ARBA" id="ARBA00007727"/>
    </source>
</evidence>
<dbReference type="STRING" id="429701.A0A2G9GG08"/>
<evidence type="ECO:0000256" key="7">
    <source>
        <dbReference type="SAM" id="Phobius"/>
    </source>
</evidence>
<evidence type="ECO:0000313" key="11">
    <source>
        <dbReference type="Proteomes" id="UP000231279"/>
    </source>
</evidence>
<dbReference type="Proteomes" id="UP000231279">
    <property type="component" value="Unassembled WGS sequence"/>
</dbReference>
<dbReference type="GO" id="GO:0016020">
    <property type="term" value="C:membrane"/>
    <property type="evidence" value="ECO:0007669"/>
    <property type="project" value="UniProtKB-SubCell"/>
</dbReference>
<reference evidence="11" key="1">
    <citation type="journal article" date="2018" name="Gigascience">
        <title>Genome assembly of the Pink Ipe (Handroanthus impetiginosus, Bignoniaceae), a highly valued, ecologically keystone Neotropical timber forest tree.</title>
        <authorList>
            <person name="Silva-Junior O.B."/>
            <person name="Grattapaglia D."/>
            <person name="Novaes E."/>
            <person name="Collevatti R.G."/>
        </authorList>
    </citation>
    <scope>NUCLEOTIDE SEQUENCE [LARGE SCALE GENOMIC DNA]</scope>
    <source>
        <strain evidence="11">cv. UFG-1</strain>
    </source>
</reference>
<evidence type="ECO:0000313" key="10">
    <source>
        <dbReference type="EMBL" id="PIN04219.1"/>
    </source>
</evidence>
<dbReference type="InterPro" id="IPR025846">
    <property type="entry name" value="TBL_N"/>
</dbReference>
<comment type="subcellular location">
    <subcellularLocation>
        <location evidence="1">Membrane</location>
        <topology evidence="1">Single-pass membrane protein</topology>
    </subcellularLocation>
</comment>
<keyword evidence="6 7" id="KW-0472">Membrane</keyword>
<organism evidence="10 11">
    <name type="scientific">Handroanthus impetiginosus</name>
    <dbReference type="NCBI Taxonomy" id="429701"/>
    <lineage>
        <taxon>Eukaryota</taxon>
        <taxon>Viridiplantae</taxon>
        <taxon>Streptophyta</taxon>
        <taxon>Embryophyta</taxon>
        <taxon>Tracheophyta</taxon>
        <taxon>Spermatophyta</taxon>
        <taxon>Magnoliopsida</taxon>
        <taxon>eudicotyledons</taxon>
        <taxon>Gunneridae</taxon>
        <taxon>Pentapetalae</taxon>
        <taxon>asterids</taxon>
        <taxon>lamiids</taxon>
        <taxon>Lamiales</taxon>
        <taxon>Bignoniaceae</taxon>
        <taxon>Crescentiina</taxon>
        <taxon>Tabebuia alliance</taxon>
        <taxon>Handroanthus</taxon>
    </lineage>
</organism>
<dbReference type="PANTHER" id="PTHR32285:SF11">
    <property type="entry name" value="PROTEIN TRICHOME BIREFRINGENCE-LIKE 34"/>
    <property type="match status" value="1"/>
</dbReference>
<accession>A0A2G9GG08</accession>
<evidence type="ECO:0000256" key="4">
    <source>
        <dbReference type="ARBA" id="ARBA00022968"/>
    </source>
</evidence>
<name>A0A2G9GG08_9LAMI</name>
<dbReference type="InterPro" id="IPR029962">
    <property type="entry name" value="TBL"/>
</dbReference>
<evidence type="ECO:0000259" key="9">
    <source>
        <dbReference type="Pfam" id="PF14416"/>
    </source>
</evidence>
<comment type="similarity">
    <text evidence="2">Belongs to the PC-esterase family. TBL subfamily.</text>
</comment>
<evidence type="ECO:0000256" key="1">
    <source>
        <dbReference type="ARBA" id="ARBA00004167"/>
    </source>
</evidence>
<keyword evidence="3 7" id="KW-0812">Transmembrane</keyword>
<dbReference type="Pfam" id="PF14416">
    <property type="entry name" value="PMR5N"/>
    <property type="match status" value="1"/>
</dbReference>
<evidence type="ECO:0000256" key="6">
    <source>
        <dbReference type="ARBA" id="ARBA00023136"/>
    </source>
</evidence>
<dbReference type="OrthoDB" id="2016263at2759"/>
<protein>
    <submittedName>
        <fullName evidence="10">Uncharacterized protein</fullName>
    </submittedName>
</protein>
<comment type="caution">
    <text evidence="10">The sequence shown here is derived from an EMBL/GenBank/DDBJ whole genome shotgun (WGS) entry which is preliminary data.</text>
</comment>
<keyword evidence="5 7" id="KW-1133">Transmembrane helix</keyword>
<dbReference type="EMBL" id="NKXS01005238">
    <property type="protein sequence ID" value="PIN04219.1"/>
    <property type="molecule type" value="Genomic_DNA"/>
</dbReference>
<gene>
    <name evidence="10" type="ORF">CDL12_23236</name>
</gene>
<dbReference type="GO" id="GO:0016413">
    <property type="term" value="F:O-acetyltransferase activity"/>
    <property type="evidence" value="ECO:0007669"/>
    <property type="project" value="InterPro"/>
</dbReference>
<dbReference type="GO" id="GO:0005794">
    <property type="term" value="C:Golgi apparatus"/>
    <property type="evidence" value="ECO:0007669"/>
    <property type="project" value="TreeGrafter"/>
</dbReference>
<evidence type="ECO:0000256" key="5">
    <source>
        <dbReference type="ARBA" id="ARBA00022989"/>
    </source>
</evidence>
<dbReference type="Pfam" id="PF13839">
    <property type="entry name" value="PC-Esterase"/>
    <property type="match status" value="1"/>
</dbReference>
<feature type="domain" description="Trichome birefringence-like C-terminal" evidence="8">
    <location>
        <begin position="124"/>
        <end position="241"/>
    </location>
</feature>
<dbReference type="InterPro" id="IPR026057">
    <property type="entry name" value="TBL_C"/>
</dbReference>
<sequence length="241" mass="27998">MAKKSNLSPQFSGTTVDIRRSFQSLIALLAAALVVGAVYLTAESGYLVQEDDENVVQRRSTGNESSENTRCDLFSGKWVYDNESYPLYKDYECKFMSDQLACGKFGRKDLDYQHWRWQPHHCDLPRFNATALLERLRNKRLVFVGDSLNRGQWVSMVCLLEKAIPPRLKYMHNNGSSLITFKAKEYNAKIEFYWAPLLVESNSDDPVNHRLPDRIIRAQAIEKHARHWTDANILIFNTFRW</sequence>
<dbReference type="PANTHER" id="PTHR32285">
    <property type="entry name" value="PROTEIN TRICHOME BIREFRINGENCE-LIKE 9-RELATED"/>
    <property type="match status" value="1"/>
</dbReference>
<evidence type="ECO:0000259" key="8">
    <source>
        <dbReference type="Pfam" id="PF13839"/>
    </source>
</evidence>
<dbReference type="AlphaFoldDB" id="A0A2G9GG08"/>
<feature type="transmembrane region" description="Helical" evidence="7">
    <location>
        <begin position="21"/>
        <end position="42"/>
    </location>
</feature>
<evidence type="ECO:0000256" key="3">
    <source>
        <dbReference type="ARBA" id="ARBA00022692"/>
    </source>
</evidence>
<keyword evidence="4" id="KW-0735">Signal-anchor</keyword>